<evidence type="ECO:0000256" key="5">
    <source>
        <dbReference type="PIRSR" id="PIRSR615500-1"/>
    </source>
</evidence>
<reference evidence="11" key="1">
    <citation type="submission" date="2016-10" db="EMBL/GenBank/DDBJ databases">
        <authorList>
            <person name="Varghese N."/>
            <person name="Submissions S."/>
        </authorList>
    </citation>
    <scope>NUCLEOTIDE SEQUENCE [LARGE SCALE GENOMIC DNA]</scope>
    <source>
        <strain evidence="11">CGMCC 4.3568</strain>
    </source>
</reference>
<dbReference type="Gene3D" id="2.60.120.260">
    <property type="entry name" value="Galactose-binding domain-like"/>
    <property type="match status" value="1"/>
</dbReference>
<evidence type="ECO:0000256" key="1">
    <source>
        <dbReference type="ARBA" id="ARBA00011073"/>
    </source>
</evidence>
<keyword evidence="3 6" id="KW-0378">Hydrolase</keyword>
<dbReference type="InterPro" id="IPR023827">
    <property type="entry name" value="Peptidase_S8_Asp-AS"/>
</dbReference>
<accession>A0A1I1CMJ8</accession>
<dbReference type="InterPro" id="IPR006311">
    <property type="entry name" value="TAT_signal"/>
</dbReference>
<dbReference type="Gene3D" id="3.30.70.80">
    <property type="entry name" value="Peptidase S8 propeptide/proteinase inhibitor I9"/>
    <property type="match status" value="1"/>
</dbReference>
<dbReference type="FunFam" id="3.40.50.200:FF:000014">
    <property type="entry name" value="Proteinase K"/>
    <property type="match status" value="1"/>
</dbReference>
<dbReference type="InterPro" id="IPR002884">
    <property type="entry name" value="P_dom"/>
</dbReference>
<dbReference type="PROSITE" id="PS00137">
    <property type="entry name" value="SUBTILASE_HIS"/>
    <property type="match status" value="1"/>
</dbReference>
<evidence type="ECO:0000256" key="2">
    <source>
        <dbReference type="ARBA" id="ARBA00022670"/>
    </source>
</evidence>
<keyword evidence="4 6" id="KW-0720">Serine protease</keyword>
<dbReference type="InterPro" id="IPR034193">
    <property type="entry name" value="PCSK9_ProteinaseK-like"/>
</dbReference>
<dbReference type="InterPro" id="IPR022398">
    <property type="entry name" value="Peptidase_S8_His-AS"/>
</dbReference>
<dbReference type="InterPro" id="IPR036852">
    <property type="entry name" value="Peptidase_S8/S53_dom_sf"/>
</dbReference>
<dbReference type="RefSeq" id="WP_091678716.1">
    <property type="nucleotide sequence ID" value="NZ_FOKG01000029.1"/>
</dbReference>
<dbReference type="SUPFAM" id="SSF52743">
    <property type="entry name" value="Subtilisin-like"/>
    <property type="match status" value="1"/>
</dbReference>
<dbReference type="InterPro" id="IPR050131">
    <property type="entry name" value="Peptidase_S8_subtilisin-like"/>
</dbReference>
<feature type="chain" id="PRO_5017354762" evidence="8">
    <location>
        <begin position="36"/>
        <end position="527"/>
    </location>
</feature>
<name>A0A1I1CMJ8_9PSEU</name>
<keyword evidence="8" id="KW-0732">Signal</keyword>
<feature type="active site" description="Charge relay system" evidence="5 6">
    <location>
        <position position="348"/>
    </location>
</feature>
<dbReference type="InterPro" id="IPR000209">
    <property type="entry name" value="Peptidase_S8/S53_dom"/>
</dbReference>
<keyword evidence="2 6" id="KW-0645">Protease</keyword>
<dbReference type="EMBL" id="FOKG01000029">
    <property type="protein sequence ID" value="SFB61850.1"/>
    <property type="molecule type" value="Genomic_DNA"/>
</dbReference>
<evidence type="ECO:0000256" key="4">
    <source>
        <dbReference type="ARBA" id="ARBA00022825"/>
    </source>
</evidence>
<dbReference type="GO" id="GO:0004252">
    <property type="term" value="F:serine-type endopeptidase activity"/>
    <property type="evidence" value="ECO:0007669"/>
    <property type="project" value="UniProtKB-UniRule"/>
</dbReference>
<feature type="domain" description="P/Homo B" evidence="9">
    <location>
        <begin position="406"/>
        <end position="527"/>
    </location>
</feature>
<dbReference type="SUPFAM" id="SSF49785">
    <property type="entry name" value="Galactose-binding domain-like"/>
    <property type="match status" value="1"/>
</dbReference>
<dbReference type="GO" id="GO:0005615">
    <property type="term" value="C:extracellular space"/>
    <property type="evidence" value="ECO:0007669"/>
    <property type="project" value="TreeGrafter"/>
</dbReference>
<dbReference type="PROSITE" id="PS51892">
    <property type="entry name" value="SUBTILASE"/>
    <property type="match status" value="1"/>
</dbReference>
<feature type="signal peptide" evidence="8">
    <location>
        <begin position="1"/>
        <end position="35"/>
    </location>
</feature>
<gene>
    <name evidence="10" type="ORF">SAMN05216266_12915</name>
</gene>
<feature type="active site" description="Charge relay system" evidence="5 6">
    <location>
        <position position="162"/>
    </location>
</feature>
<evidence type="ECO:0000313" key="11">
    <source>
        <dbReference type="Proteomes" id="UP000243799"/>
    </source>
</evidence>
<dbReference type="AlphaFoldDB" id="A0A1I1CMJ8"/>
<dbReference type="PRINTS" id="PR00723">
    <property type="entry name" value="SUBTILISIN"/>
</dbReference>
<dbReference type="Pfam" id="PF05922">
    <property type="entry name" value="Inhibitor_I9"/>
    <property type="match status" value="1"/>
</dbReference>
<protein>
    <submittedName>
        <fullName evidence="10">Serine protease, subtilisin family</fullName>
    </submittedName>
</protein>
<dbReference type="PROSITE" id="PS51318">
    <property type="entry name" value="TAT"/>
    <property type="match status" value="1"/>
</dbReference>
<dbReference type="OrthoDB" id="9766923at2"/>
<dbReference type="CDD" id="cd04077">
    <property type="entry name" value="Peptidases_S8_PCSK9_ProteinaseK_like"/>
    <property type="match status" value="1"/>
</dbReference>
<dbReference type="InterPro" id="IPR023828">
    <property type="entry name" value="Peptidase_S8_Ser-AS"/>
</dbReference>
<dbReference type="InterPro" id="IPR010259">
    <property type="entry name" value="S8pro/Inhibitor_I9"/>
</dbReference>
<sequence>MRETVNNKRRQLGGLGLATAVAALTVLSGNGVAQAQEGAILGADKAGAIEGSYIVVLKDEVSIQSVPDVAKGVANRHGGKIEQTFKSALRGYSASMSERQAKRAAADPKVAYVEQNQVVQLSADQLNPPSWGLDRIDQRDLPLNSKYSYSTTASNVDAYIIDTGILTTHNDFGGRAKHGYDFVDNDANASDCNGHGTHVAGTVGGTAHGVAKGVTLIGVRVLDCAGSGSYAGVIGGIDWVTSNASGPSVANMSLGGGASSAVDDAVRRSINSGVTYALAAGNDNGANACNVSPARTQEAITVGSTTSSDARSSFSNVGTCLDIFAPGSGITSAWIGGNNATRSISGTSMATPHVAGGAALYLAANPSASPQQVRDALVNNGTKGKVTDARSGSPNVLLYTGSGDTNPPDPGTCSSASNTANVSIPDAGSAVTSSATVSGCDRNASSTTKVDVHIKHTYRGDLVIDAIAPDGTSYRLKNSSGSDSANNVDQTYTVNASGKAANGTWKLQVRDVYRYDTGYIDSWSVTP</sequence>
<proteinExistence type="inferred from homology"/>
<comment type="similarity">
    <text evidence="1 6 7">Belongs to the peptidase S8 family.</text>
</comment>
<keyword evidence="11" id="KW-1185">Reference proteome</keyword>
<dbReference type="PROSITE" id="PS00136">
    <property type="entry name" value="SUBTILASE_ASP"/>
    <property type="match status" value="1"/>
</dbReference>
<dbReference type="Gene3D" id="3.40.50.200">
    <property type="entry name" value="Peptidase S8/S53 domain"/>
    <property type="match status" value="1"/>
</dbReference>
<organism evidence="10 11">
    <name type="scientific">Amycolatopsis marina</name>
    <dbReference type="NCBI Taxonomy" id="490629"/>
    <lineage>
        <taxon>Bacteria</taxon>
        <taxon>Bacillati</taxon>
        <taxon>Actinomycetota</taxon>
        <taxon>Actinomycetes</taxon>
        <taxon>Pseudonocardiales</taxon>
        <taxon>Pseudonocardiaceae</taxon>
        <taxon>Amycolatopsis</taxon>
    </lineage>
</organism>
<dbReference type="InterPro" id="IPR015500">
    <property type="entry name" value="Peptidase_S8_subtilisin-rel"/>
</dbReference>
<evidence type="ECO:0000256" key="6">
    <source>
        <dbReference type="PROSITE-ProRule" id="PRU01240"/>
    </source>
</evidence>
<dbReference type="GO" id="GO:0006508">
    <property type="term" value="P:proteolysis"/>
    <property type="evidence" value="ECO:0007669"/>
    <property type="project" value="UniProtKB-KW"/>
</dbReference>
<dbReference type="SUPFAM" id="SSF54897">
    <property type="entry name" value="Protease propeptides/inhibitors"/>
    <property type="match status" value="1"/>
</dbReference>
<evidence type="ECO:0000256" key="8">
    <source>
        <dbReference type="SAM" id="SignalP"/>
    </source>
</evidence>
<dbReference type="Pfam" id="PF00082">
    <property type="entry name" value="Peptidase_S8"/>
    <property type="match status" value="1"/>
</dbReference>
<evidence type="ECO:0000256" key="3">
    <source>
        <dbReference type="ARBA" id="ARBA00022801"/>
    </source>
</evidence>
<evidence type="ECO:0000259" key="9">
    <source>
        <dbReference type="PROSITE" id="PS51829"/>
    </source>
</evidence>
<dbReference type="Proteomes" id="UP000243799">
    <property type="component" value="Unassembled WGS sequence"/>
</dbReference>
<dbReference type="PROSITE" id="PS00138">
    <property type="entry name" value="SUBTILASE_SER"/>
    <property type="match status" value="1"/>
</dbReference>
<evidence type="ECO:0000256" key="7">
    <source>
        <dbReference type="RuleBase" id="RU003355"/>
    </source>
</evidence>
<dbReference type="PROSITE" id="PS51829">
    <property type="entry name" value="P_HOMO_B"/>
    <property type="match status" value="1"/>
</dbReference>
<dbReference type="PANTHER" id="PTHR43806">
    <property type="entry name" value="PEPTIDASE S8"/>
    <property type="match status" value="1"/>
</dbReference>
<feature type="active site" description="Charge relay system" evidence="5 6">
    <location>
        <position position="195"/>
    </location>
</feature>
<dbReference type="Pfam" id="PF01483">
    <property type="entry name" value="P_proprotein"/>
    <property type="match status" value="1"/>
</dbReference>
<dbReference type="InterPro" id="IPR037045">
    <property type="entry name" value="S8pro/Inhibitor_I9_sf"/>
</dbReference>
<dbReference type="PANTHER" id="PTHR43806:SF11">
    <property type="entry name" value="CEREVISIN-RELATED"/>
    <property type="match status" value="1"/>
</dbReference>
<evidence type="ECO:0000313" key="10">
    <source>
        <dbReference type="EMBL" id="SFB61850.1"/>
    </source>
</evidence>
<dbReference type="InterPro" id="IPR008979">
    <property type="entry name" value="Galactose-bd-like_sf"/>
</dbReference>
<dbReference type="STRING" id="490629.SAMN05216266_12915"/>